<protein>
    <submittedName>
        <fullName evidence="3">Uncharacterized protein</fullName>
    </submittedName>
</protein>
<reference evidence="3" key="1">
    <citation type="submission" date="2022-11" db="EMBL/GenBank/DDBJ databases">
        <title>Isolation and characterization of PLA-degrading bacterium Massilia sp. from Antarctic soil.</title>
        <authorList>
            <person name="Sato K."/>
            <person name="Gomez-Fuentes C."/>
            <person name="Ahmad S.A."/>
            <person name="Zulkharnain A."/>
        </authorList>
    </citation>
    <scope>NUCLEOTIDE SEQUENCE</scope>
    <source>
        <strain evidence="3">N-3</strain>
    </source>
</reference>
<sequence>MNTEHSHPRIHPGTVDRSNPRAPKRTFAKSIVSNSRRLRQRIGVAVGLCLGMAALFITLE</sequence>
<organism evidence="3 4">
    <name type="scientific">Massilia varians</name>
    <dbReference type="NCBI Taxonomy" id="457921"/>
    <lineage>
        <taxon>Bacteria</taxon>
        <taxon>Pseudomonadati</taxon>
        <taxon>Pseudomonadota</taxon>
        <taxon>Betaproteobacteria</taxon>
        <taxon>Burkholderiales</taxon>
        <taxon>Oxalobacteraceae</taxon>
        <taxon>Telluria group</taxon>
        <taxon>Massilia</taxon>
    </lineage>
</organism>
<gene>
    <name evidence="3" type="ORF">MasN3_18310</name>
</gene>
<keyword evidence="2" id="KW-0472">Membrane</keyword>
<feature type="region of interest" description="Disordered" evidence="1">
    <location>
        <begin position="1"/>
        <end position="24"/>
    </location>
</feature>
<evidence type="ECO:0000256" key="2">
    <source>
        <dbReference type="SAM" id="Phobius"/>
    </source>
</evidence>
<evidence type="ECO:0000313" key="3">
    <source>
        <dbReference type="EMBL" id="BDT58337.1"/>
    </source>
</evidence>
<keyword evidence="2" id="KW-0812">Transmembrane</keyword>
<evidence type="ECO:0000256" key="1">
    <source>
        <dbReference type="SAM" id="MobiDB-lite"/>
    </source>
</evidence>
<name>A0ABM8C551_9BURK</name>
<proteinExistence type="predicted"/>
<feature type="transmembrane region" description="Helical" evidence="2">
    <location>
        <begin position="42"/>
        <end position="59"/>
    </location>
</feature>
<keyword evidence="2" id="KW-1133">Transmembrane helix</keyword>
<accession>A0ABM8C551</accession>
<dbReference type="Proteomes" id="UP001163336">
    <property type="component" value="Chromosome"/>
</dbReference>
<keyword evidence="4" id="KW-1185">Reference proteome</keyword>
<dbReference type="RefSeq" id="WP_281913722.1">
    <property type="nucleotide sequence ID" value="NZ_AP026966.1"/>
</dbReference>
<dbReference type="EMBL" id="AP026966">
    <property type="protein sequence ID" value="BDT58337.1"/>
    <property type="molecule type" value="Genomic_DNA"/>
</dbReference>
<evidence type="ECO:0000313" key="4">
    <source>
        <dbReference type="Proteomes" id="UP001163336"/>
    </source>
</evidence>